<dbReference type="PANTHER" id="PTHR15967">
    <property type="entry name" value="E2F-ASSOCIATED PHOSPHOPROTEIN"/>
    <property type="match status" value="1"/>
</dbReference>
<dbReference type="STRING" id="1754192.A0A1Y1WZC1"/>
<name>A0A1Y1WZC1_9FUNG</name>
<comment type="caution">
    <text evidence="2">The sequence shown here is derived from an EMBL/GenBank/DDBJ whole genome shotgun (WGS) entry which is preliminary data.</text>
</comment>
<dbReference type="EMBL" id="MCFG01000193">
    <property type="protein sequence ID" value="ORX78937.1"/>
    <property type="molecule type" value="Genomic_DNA"/>
</dbReference>
<feature type="compositionally biased region" description="Basic residues" evidence="1">
    <location>
        <begin position="122"/>
        <end position="132"/>
    </location>
</feature>
<protein>
    <recommendedName>
        <fullName evidence="4">E2F-associated phosphoprotein</fullName>
    </recommendedName>
</protein>
<dbReference type="GO" id="GO:0005634">
    <property type="term" value="C:nucleus"/>
    <property type="evidence" value="ECO:0007669"/>
    <property type="project" value="TreeGrafter"/>
</dbReference>
<keyword evidence="3" id="KW-1185">Reference proteome</keyword>
<proteinExistence type="predicted"/>
<sequence>MNLFNPKEEMIFKVDNSDIENNDYDSDSDDIYENFDPETVEWYDPEEDDKNEQWIRKKTHSTKDKKNTDAILTCPLCFTYLCFECQRHELYHNQYRAMFVRNCIVNKNERYRIPEENNNNKNKNRNKKKNKKNNNSIMEDKETKTEEQTNDNQEIVNNQDYYYPVLCQYCQTQVGLLDQNEIYHLFNVIPSDF</sequence>
<evidence type="ECO:0008006" key="4">
    <source>
        <dbReference type="Google" id="ProtNLM"/>
    </source>
</evidence>
<dbReference type="Proteomes" id="UP000193944">
    <property type="component" value="Unassembled WGS sequence"/>
</dbReference>
<accession>A0A1Y1WZC1</accession>
<reference evidence="2 3" key="2">
    <citation type="submission" date="2016-08" db="EMBL/GenBank/DDBJ databases">
        <title>Pervasive Adenine N6-methylation of Active Genes in Fungi.</title>
        <authorList>
            <consortium name="DOE Joint Genome Institute"/>
            <person name="Mondo S.J."/>
            <person name="Dannebaum R.O."/>
            <person name="Kuo R.C."/>
            <person name="Labutti K."/>
            <person name="Haridas S."/>
            <person name="Kuo A."/>
            <person name="Salamov A."/>
            <person name="Ahrendt S.R."/>
            <person name="Lipzen A."/>
            <person name="Sullivan W."/>
            <person name="Andreopoulos W.B."/>
            <person name="Clum A."/>
            <person name="Lindquist E."/>
            <person name="Daum C."/>
            <person name="Ramamoorthy G.K."/>
            <person name="Gryganskyi A."/>
            <person name="Culley D."/>
            <person name="Magnuson J.K."/>
            <person name="James T.Y."/>
            <person name="O'Malley M.A."/>
            <person name="Stajich J.E."/>
            <person name="Spatafora J.W."/>
            <person name="Visel A."/>
            <person name="Grigoriev I.V."/>
        </authorList>
    </citation>
    <scope>NUCLEOTIDE SEQUENCE [LARGE SCALE GENOMIC DNA]</scope>
    <source>
        <strain evidence="2 3">S4</strain>
    </source>
</reference>
<dbReference type="InterPro" id="IPR019370">
    <property type="entry name" value="E2F-assoc_phosphoprotein"/>
</dbReference>
<dbReference type="Pfam" id="PF10238">
    <property type="entry name" value="Eapp_C"/>
    <property type="match status" value="1"/>
</dbReference>
<reference evidence="2 3" key="1">
    <citation type="submission" date="2016-08" db="EMBL/GenBank/DDBJ databases">
        <title>A Parts List for Fungal Cellulosomes Revealed by Comparative Genomics.</title>
        <authorList>
            <consortium name="DOE Joint Genome Institute"/>
            <person name="Haitjema C.H."/>
            <person name="Gilmore S.P."/>
            <person name="Henske J.K."/>
            <person name="Solomon K.V."/>
            <person name="De Groot R."/>
            <person name="Kuo A."/>
            <person name="Mondo S.J."/>
            <person name="Salamov A.A."/>
            <person name="Labutti K."/>
            <person name="Zhao Z."/>
            <person name="Chiniquy J."/>
            <person name="Barry K."/>
            <person name="Brewer H.M."/>
            <person name="Purvine S.O."/>
            <person name="Wright A.T."/>
            <person name="Boxma B."/>
            <person name="Van Alen T."/>
            <person name="Hackstein J.H."/>
            <person name="Baker S.E."/>
            <person name="Grigoriev I.V."/>
            <person name="O'Malley M.A."/>
        </authorList>
    </citation>
    <scope>NUCLEOTIDE SEQUENCE [LARGE SCALE GENOMIC DNA]</scope>
    <source>
        <strain evidence="2 3">S4</strain>
    </source>
</reference>
<dbReference type="PANTHER" id="PTHR15967:SF0">
    <property type="entry name" value="E2F-ASSOCIATED PHOSPHOPROTEIN"/>
    <property type="match status" value="1"/>
</dbReference>
<organism evidence="2 3">
    <name type="scientific">Anaeromyces robustus</name>
    <dbReference type="NCBI Taxonomy" id="1754192"/>
    <lineage>
        <taxon>Eukaryota</taxon>
        <taxon>Fungi</taxon>
        <taxon>Fungi incertae sedis</taxon>
        <taxon>Chytridiomycota</taxon>
        <taxon>Chytridiomycota incertae sedis</taxon>
        <taxon>Neocallimastigomycetes</taxon>
        <taxon>Neocallimastigales</taxon>
        <taxon>Neocallimastigaceae</taxon>
        <taxon>Anaeromyces</taxon>
    </lineage>
</organism>
<feature type="compositionally biased region" description="Basic and acidic residues" evidence="1">
    <location>
        <begin position="138"/>
        <end position="147"/>
    </location>
</feature>
<dbReference type="OrthoDB" id="122464at2759"/>
<dbReference type="AlphaFoldDB" id="A0A1Y1WZC1"/>
<evidence type="ECO:0000313" key="2">
    <source>
        <dbReference type="EMBL" id="ORX78937.1"/>
    </source>
</evidence>
<feature type="region of interest" description="Disordered" evidence="1">
    <location>
        <begin position="114"/>
        <end position="152"/>
    </location>
</feature>
<gene>
    <name evidence="2" type="ORF">BCR32DRAFT_222250</name>
</gene>
<evidence type="ECO:0000313" key="3">
    <source>
        <dbReference type="Proteomes" id="UP000193944"/>
    </source>
</evidence>
<evidence type="ECO:0000256" key="1">
    <source>
        <dbReference type="SAM" id="MobiDB-lite"/>
    </source>
</evidence>